<dbReference type="PANTHER" id="PTHR43712:SF2">
    <property type="entry name" value="O-METHYLTRANSFERASE CICE"/>
    <property type="match status" value="1"/>
</dbReference>
<dbReference type="InterPro" id="IPR016461">
    <property type="entry name" value="COMT-like"/>
</dbReference>
<dbReference type="PIRSF" id="PIRSF005739">
    <property type="entry name" value="O-mtase"/>
    <property type="match status" value="1"/>
</dbReference>
<proteinExistence type="predicted"/>
<feature type="domain" description="O-methyltransferase dimerisation" evidence="6">
    <location>
        <begin position="28"/>
        <end position="95"/>
    </location>
</feature>
<dbReference type="Gene3D" id="1.10.10.10">
    <property type="entry name" value="Winged helix-like DNA-binding domain superfamily/Winged helix DNA-binding domain"/>
    <property type="match status" value="1"/>
</dbReference>
<dbReference type="InterPro" id="IPR036390">
    <property type="entry name" value="WH_DNA-bd_sf"/>
</dbReference>
<evidence type="ECO:0000259" key="6">
    <source>
        <dbReference type="Pfam" id="PF08100"/>
    </source>
</evidence>
<sequence length="351" mass="38461">MKSMHTMSALHGDSLFSDMIWLLSGMPLAYMLQTIAELGIADELVSGPLSVEELAERTESDVDALYRVLRAVATRGVFTEISNRIFGLTEHAQILRSDVPNSLRNAFRMHGQKCMRDMYAETAYSVRTGKSAFEYVNGAPLFQYFAQRPECKELFDSFVGMAARRIQHAAIETYDLTGVRKLVDIGEMHGGLLASILTNHPGMRGVYADLPVVVPSAEKVLREAGVGDRVELVGGSYLESVPSDADVYLLPQLLHRLSDAEAVAVLTNIRQVISPTGRVLAIDAVLPEGDVPHLAKVLDSTQLLLGPIRDRTEAEFVEIFEKAGFRLVEITGRTLPAGVLVAVSRPRVEPA</sequence>
<dbReference type="InterPro" id="IPR001077">
    <property type="entry name" value="COMT_C"/>
</dbReference>
<dbReference type="STRING" id="455432.AWN90_35885"/>
<keyword evidence="8" id="KW-1185">Reference proteome</keyword>
<dbReference type="InterPro" id="IPR012967">
    <property type="entry name" value="COMT_dimerisation"/>
</dbReference>
<dbReference type="GO" id="GO:0032259">
    <property type="term" value="P:methylation"/>
    <property type="evidence" value="ECO:0007669"/>
    <property type="project" value="UniProtKB-KW"/>
</dbReference>
<dbReference type="Proteomes" id="UP000076512">
    <property type="component" value="Unassembled WGS sequence"/>
</dbReference>
<dbReference type="GO" id="GO:0046983">
    <property type="term" value="F:protein dimerization activity"/>
    <property type="evidence" value="ECO:0007669"/>
    <property type="project" value="InterPro"/>
</dbReference>
<evidence type="ECO:0000313" key="7">
    <source>
        <dbReference type="EMBL" id="KZM72314.1"/>
    </source>
</evidence>
<keyword evidence="1 7" id="KW-0489">Methyltransferase</keyword>
<accession>A0A161Z1X7</accession>
<dbReference type="Pfam" id="PF00891">
    <property type="entry name" value="Methyltransf_2"/>
    <property type="match status" value="1"/>
</dbReference>
<evidence type="ECO:0000259" key="5">
    <source>
        <dbReference type="Pfam" id="PF00891"/>
    </source>
</evidence>
<feature type="domain" description="O-methyltransferase C-terminal" evidence="5">
    <location>
        <begin position="121"/>
        <end position="326"/>
    </location>
</feature>
<evidence type="ECO:0000256" key="3">
    <source>
        <dbReference type="ARBA" id="ARBA00022691"/>
    </source>
</evidence>
<comment type="caution">
    <text evidence="7">The sequence shown here is derived from an EMBL/GenBank/DDBJ whole genome shotgun (WGS) entry which is preliminary data.</text>
</comment>
<reference evidence="7 8" key="1">
    <citation type="submission" date="2016-04" db="EMBL/GenBank/DDBJ databases">
        <authorList>
            <person name="Evans L.H."/>
            <person name="Alamgir A."/>
            <person name="Owens N."/>
            <person name="Weber N.D."/>
            <person name="Virtaneva K."/>
            <person name="Barbian K."/>
            <person name="Babar A."/>
            <person name="Rosenke K."/>
        </authorList>
    </citation>
    <scope>NUCLEOTIDE SEQUENCE [LARGE SCALE GENOMIC DNA]</scope>
    <source>
        <strain evidence="7 8">IFM 0406</strain>
    </source>
</reference>
<evidence type="ECO:0000256" key="4">
    <source>
        <dbReference type="PIRSR" id="PIRSR005739-1"/>
    </source>
</evidence>
<dbReference type="PANTHER" id="PTHR43712">
    <property type="entry name" value="PUTATIVE (AFU_ORTHOLOGUE AFUA_4G14580)-RELATED"/>
    <property type="match status" value="1"/>
</dbReference>
<dbReference type="PROSITE" id="PS51683">
    <property type="entry name" value="SAM_OMT_II"/>
    <property type="match status" value="1"/>
</dbReference>
<feature type="active site" description="Proton acceptor" evidence="4">
    <location>
        <position position="255"/>
    </location>
</feature>
<keyword evidence="2 7" id="KW-0808">Transferase</keyword>
<dbReference type="GO" id="GO:0008171">
    <property type="term" value="F:O-methyltransferase activity"/>
    <property type="evidence" value="ECO:0007669"/>
    <property type="project" value="InterPro"/>
</dbReference>
<dbReference type="SUPFAM" id="SSF53335">
    <property type="entry name" value="S-adenosyl-L-methionine-dependent methyltransferases"/>
    <property type="match status" value="1"/>
</dbReference>
<evidence type="ECO:0000256" key="1">
    <source>
        <dbReference type="ARBA" id="ARBA00022603"/>
    </source>
</evidence>
<dbReference type="InterPro" id="IPR036388">
    <property type="entry name" value="WH-like_DNA-bd_sf"/>
</dbReference>
<protein>
    <submittedName>
        <fullName evidence="7">Methyltransferase</fullName>
    </submittedName>
</protein>
<dbReference type="InterPro" id="IPR029063">
    <property type="entry name" value="SAM-dependent_MTases_sf"/>
</dbReference>
<dbReference type="EMBL" id="LWGR01000008">
    <property type="protein sequence ID" value="KZM72314.1"/>
    <property type="molecule type" value="Genomic_DNA"/>
</dbReference>
<name>A0A161Z1X7_9NOCA</name>
<dbReference type="OrthoDB" id="4145676at2"/>
<evidence type="ECO:0000256" key="2">
    <source>
        <dbReference type="ARBA" id="ARBA00022679"/>
    </source>
</evidence>
<organism evidence="7 8">
    <name type="scientific">Nocardia terpenica</name>
    <dbReference type="NCBI Taxonomy" id="455432"/>
    <lineage>
        <taxon>Bacteria</taxon>
        <taxon>Bacillati</taxon>
        <taxon>Actinomycetota</taxon>
        <taxon>Actinomycetes</taxon>
        <taxon>Mycobacteriales</taxon>
        <taxon>Nocardiaceae</taxon>
        <taxon>Nocardia</taxon>
    </lineage>
</organism>
<dbReference type="AlphaFoldDB" id="A0A161Z1X7"/>
<dbReference type="Gene3D" id="3.40.50.150">
    <property type="entry name" value="Vaccinia Virus protein VP39"/>
    <property type="match status" value="1"/>
</dbReference>
<gene>
    <name evidence="7" type="ORF">AWN90_35885</name>
</gene>
<dbReference type="Gene3D" id="1.10.287.1350">
    <property type="match status" value="1"/>
</dbReference>
<dbReference type="SUPFAM" id="SSF46785">
    <property type="entry name" value="Winged helix' DNA-binding domain"/>
    <property type="match status" value="1"/>
</dbReference>
<dbReference type="Pfam" id="PF08100">
    <property type="entry name" value="Dimerisation"/>
    <property type="match status" value="1"/>
</dbReference>
<keyword evidence="3" id="KW-0949">S-adenosyl-L-methionine</keyword>
<evidence type="ECO:0000313" key="8">
    <source>
        <dbReference type="Proteomes" id="UP000076512"/>
    </source>
</evidence>